<dbReference type="PANTHER" id="PTHR47926">
    <property type="entry name" value="PENTATRICOPEPTIDE REPEAT-CONTAINING PROTEIN"/>
    <property type="match status" value="1"/>
</dbReference>
<proteinExistence type="predicted"/>
<evidence type="ECO:0008006" key="5">
    <source>
        <dbReference type="Google" id="ProtNLM"/>
    </source>
</evidence>
<dbReference type="Pfam" id="PF13041">
    <property type="entry name" value="PPR_2"/>
    <property type="match status" value="1"/>
</dbReference>
<dbReference type="Pfam" id="PF01535">
    <property type="entry name" value="PPR"/>
    <property type="match status" value="3"/>
</dbReference>
<dbReference type="Pfam" id="PF20431">
    <property type="entry name" value="E_motif"/>
    <property type="match status" value="1"/>
</dbReference>
<sequence>MELARQVFDENVRINIVCWTSLISGYCSNGMVNEARKLFDEMPTRNEVSVSAMVSGYVWNGYFNEAIRLFQELKNCCAVRFSGSLLVSVLNACAATGAFEDGKWIHSCVEMNGFDYEIELSTALIDFYAKCGQIKNAVEVFSKMPFKDVTTWSAMILGLAINGENERGIKLFEEMEKKGLTPNAVTFIGVLTACNHKILVSEAFRLFGRMGKVYGIAPLIEHYGCMVDLLARAELIKEAMILIKLMPMKPDGAIWSSLLNGCLIHGHVEMAEKVGKHLIQLEPQHSGRYVLLANMYATKGNWDEVISLRKIMKERGMATVSAWSSIELDGIVHKFFVDDKTYSFSSIHKSLNQLHEQFEYCSTVDDA</sequence>
<evidence type="ECO:0000256" key="1">
    <source>
        <dbReference type="ARBA" id="ARBA00022737"/>
    </source>
</evidence>
<gene>
    <name evidence="3" type="ORF">JCGZ_08656</name>
</gene>
<evidence type="ECO:0000313" key="4">
    <source>
        <dbReference type="Proteomes" id="UP000027138"/>
    </source>
</evidence>
<evidence type="ECO:0000256" key="2">
    <source>
        <dbReference type="PROSITE-ProRule" id="PRU00708"/>
    </source>
</evidence>
<feature type="repeat" description="PPR" evidence="2">
    <location>
        <begin position="15"/>
        <end position="49"/>
    </location>
</feature>
<dbReference type="PANTHER" id="PTHR47926:SF350">
    <property type="entry name" value="(WILD MALAYSIAN BANANA) HYPOTHETICAL PROTEIN"/>
    <property type="match status" value="1"/>
</dbReference>
<dbReference type="InterPro" id="IPR002885">
    <property type="entry name" value="PPR_rpt"/>
</dbReference>
<dbReference type="SUPFAM" id="SSF48452">
    <property type="entry name" value="TPR-like"/>
    <property type="match status" value="1"/>
</dbReference>
<dbReference type="GO" id="GO:0003723">
    <property type="term" value="F:RNA binding"/>
    <property type="evidence" value="ECO:0007669"/>
    <property type="project" value="InterPro"/>
</dbReference>
<reference evidence="3 4" key="1">
    <citation type="journal article" date="2014" name="PLoS ONE">
        <title>Global Analysis of Gene Expression Profiles in Physic Nut (Jatropha curcas L.) Seedlings Exposed to Salt Stress.</title>
        <authorList>
            <person name="Zhang L."/>
            <person name="Zhang C."/>
            <person name="Wu P."/>
            <person name="Chen Y."/>
            <person name="Li M."/>
            <person name="Jiang H."/>
            <person name="Wu G."/>
        </authorList>
    </citation>
    <scope>NUCLEOTIDE SEQUENCE [LARGE SCALE GENOMIC DNA]</scope>
    <source>
        <strain evidence="4">cv. GZQX0401</strain>
        <tissue evidence="3">Young leaves</tissue>
    </source>
</reference>
<keyword evidence="4" id="KW-1185">Reference proteome</keyword>
<dbReference type="FunFam" id="1.25.40.10:FF:000184">
    <property type="entry name" value="Pentatricopeptide repeat-containing protein, chloroplastic"/>
    <property type="match status" value="1"/>
</dbReference>
<dbReference type="EMBL" id="KK914437">
    <property type="protein sequence ID" value="KDP36387.1"/>
    <property type="molecule type" value="Genomic_DNA"/>
</dbReference>
<accession>A0A067KJT4</accession>
<dbReference type="Proteomes" id="UP000027138">
    <property type="component" value="Unassembled WGS sequence"/>
</dbReference>
<dbReference type="GO" id="GO:0009451">
    <property type="term" value="P:RNA modification"/>
    <property type="evidence" value="ECO:0007669"/>
    <property type="project" value="InterPro"/>
</dbReference>
<dbReference type="InterPro" id="IPR046848">
    <property type="entry name" value="E_motif"/>
</dbReference>
<dbReference type="Pfam" id="PF12854">
    <property type="entry name" value="PPR_1"/>
    <property type="match status" value="1"/>
</dbReference>
<dbReference type="InterPro" id="IPR011990">
    <property type="entry name" value="TPR-like_helical_dom_sf"/>
</dbReference>
<dbReference type="OrthoDB" id="1675999at2759"/>
<dbReference type="Gene3D" id="1.25.40.10">
    <property type="entry name" value="Tetratricopeptide repeat domain"/>
    <property type="match status" value="2"/>
</dbReference>
<dbReference type="InterPro" id="IPR046960">
    <property type="entry name" value="PPR_At4g14850-like_plant"/>
</dbReference>
<name>A0A067KJT4_JATCU</name>
<keyword evidence="1" id="KW-0677">Repeat</keyword>
<dbReference type="PROSITE" id="PS51375">
    <property type="entry name" value="PPR"/>
    <property type="match status" value="2"/>
</dbReference>
<dbReference type="NCBIfam" id="TIGR00756">
    <property type="entry name" value="PPR"/>
    <property type="match status" value="2"/>
</dbReference>
<protein>
    <recommendedName>
        <fullName evidence="5">Pentatricopeptide repeat-containing protein</fullName>
    </recommendedName>
</protein>
<feature type="repeat" description="PPR" evidence="2">
    <location>
        <begin position="148"/>
        <end position="182"/>
    </location>
</feature>
<dbReference type="AlphaFoldDB" id="A0A067KJT4"/>
<evidence type="ECO:0000313" key="3">
    <source>
        <dbReference type="EMBL" id="KDP36387.1"/>
    </source>
</evidence>
<organism evidence="3 4">
    <name type="scientific">Jatropha curcas</name>
    <name type="common">Barbados nut</name>
    <dbReference type="NCBI Taxonomy" id="180498"/>
    <lineage>
        <taxon>Eukaryota</taxon>
        <taxon>Viridiplantae</taxon>
        <taxon>Streptophyta</taxon>
        <taxon>Embryophyta</taxon>
        <taxon>Tracheophyta</taxon>
        <taxon>Spermatophyta</taxon>
        <taxon>Magnoliopsida</taxon>
        <taxon>eudicotyledons</taxon>
        <taxon>Gunneridae</taxon>
        <taxon>Pentapetalae</taxon>
        <taxon>rosids</taxon>
        <taxon>fabids</taxon>
        <taxon>Malpighiales</taxon>
        <taxon>Euphorbiaceae</taxon>
        <taxon>Crotonoideae</taxon>
        <taxon>Jatropheae</taxon>
        <taxon>Jatropha</taxon>
    </lineage>
</organism>